<protein>
    <submittedName>
        <fullName evidence="8">Uncharacterized protein</fullName>
    </submittedName>
</protein>
<dbReference type="SUPFAM" id="SSF88659">
    <property type="entry name" value="Sigma3 and sigma4 domains of RNA polymerase sigma factors"/>
    <property type="match status" value="1"/>
</dbReference>
<dbReference type="SUPFAM" id="SSF88946">
    <property type="entry name" value="Sigma2 domain of RNA polymerase sigma factors"/>
    <property type="match status" value="1"/>
</dbReference>
<dbReference type="Proteomes" id="UP000191200">
    <property type="component" value="Chromosome"/>
</dbReference>
<proteinExistence type="inferred from homology"/>
<dbReference type="AlphaFoldDB" id="A0A1J0A4P2"/>
<evidence type="ECO:0000256" key="5">
    <source>
        <dbReference type="ARBA" id="ARBA00023163"/>
    </source>
</evidence>
<dbReference type="EMBL" id="CP017267">
    <property type="protein sequence ID" value="APB30894.1"/>
    <property type="molecule type" value="Genomic_DNA"/>
</dbReference>
<keyword evidence="2" id="KW-0805">Transcription regulation</keyword>
<dbReference type="InterPro" id="IPR007627">
    <property type="entry name" value="RNA_pol_sigma70_r2"/>
</dbReference>
<keyword evidence="9" id="KW-1185">Reference proteome</keyword>
<evidence type="ECO:0000259" key="6">
    <source>
        <dbReference type="Pfam" id="PF04542"/>
    </source>
</evidence>
<dbReference type="InterPro" id="IPR013325">
    <property type="entry name" value="RNA_pol_sigma_r2"/>
</dbReference>
<gene>
    <name evidence="8" type="ORF">BHY08_03040</name>
</gene>
<evidence type="ECO:0000313" key="8">
    <source>
        <dbReference type="EMBL" id="APB30894.1"/>
    </source>
</evidence>
<dbReference type="PANTHER" id="PTHR43133:SF8">
    <property type="entry name" value="RNA POLYMERASE SIGMA FACTOR HI_1459-RELATED"/>
    <property type="match status" value="1"/>
</dbReference>
<name>A0A1J0A4P2_9ENTE</name>
<comment type="similarity">
    <text evidence="1">Belongs to the sigma-70 factor family. ECF subfamily.</text>
</comment>
<dbReference type="PANTHER" id="PTHR43133">
    <property type="entry name" value="RNA POLYMERASE ECF-TYPE SIGMA FACTO"/>
    <property type="match status" value="1"/>
</dbReference>
<evidence type="ECO:0000256" key="4">
    <source>
        <dbReference type="ARBA" id="ARBA00023125"/>
    </source>
</evidence>
<dbReference type="GO" id="GO:0016987">
    <property type="term" value="F:sigma factor activity"/>
    <property type="evidence" value="ECO:0007669"/>
    <property type="project" value="UniProtKB-KW"/>
</dbReference>
<evidence type="ECO:0000313" key="9">
    <source>
        <dbReference type="Proteomes" id="UP000191200"/>
    </source>
</evidence>
<dbReference type="InterPro" id="IPR036388">
    <property type="entry name" value="WH-like_DNA-bd_sf"/>
</dbReference>
<dbReference type="Pfam" id="PF04542">
    <property type="entry name" value="Sigma70_r2"/>
    <property type="match status" value="1"/>
</dbReference>
<dbReference type="Gene3D" id="1.10.10.10">
    <property type="entry name" value="Winged helix-like DNA-binding domain superfamily/Winged helix DNA-binding domain"/>
    <property type="match status" value="1"/>
</dbReference>
<dbReference type="InterPro" id="IPR039425">
    <property type="entry name" value="RNA_pol_sigma-70-like"/>
</dbReference>
<dbReference type="RefSeq" id="WP_071456470.1">
    <property type="nucleotide sequence ID" value="NZ_CP017267.1"/>
</dbReference>
<dbReference type="NCBIfam" id="TIGR02937">
    <property type="entry name" value="sigma70-ECF"/>
    <property type="match status" value="1"/>
</dbReference>
<reference evidence="8 9" key="1">
    <citation type="submission" date="2016-09" db="EMBL/GenBank/DDBJ databases">
        <title>Vagococcus teuberi sp. nov., isolated from the Malian artisanal sour milk fene.</title>
        <authorList>
            <person name="Wullschleger S."/>
            <person name="Seifert C."/>
            <person name="Baumgartner S."/>
            <person name="Lacroix C."/>
            <person name="Bonfoh B."/>
            <person name="Stevens M.J."/>
            <person name="Meile L."/>
        </authorList>
    </citation>
    <scope>NUCLEOTIDE SEQUENCE [LARGE SCALE GENOMIC DNA]</scope>
    <source>
        <strain evidence="8 9">DSM 21459</strain>
    </source>
</reference>
<evidence type="ECO:0000259" key="7">
    <source>
        <dbReference type="Pfam" id="PF08281"/>
    </source>
</evidence>
<dbReference type="OrthoDB" id="2678696at2"/>
<dbReference type="InterPro" id="IPR013324">
    <property type="entry name" value="RNA_pol_sigma_r3/r4-like"/>
</dbReference>
<evidence type="ECO:0000256" key="3">
    <source>
        <dbReference type="ARBA" id="ARBA00023082"/>
    </source>
</evidence>
<dbReference type="Gene3D" id="1.10.1740.10">
    <property type="match status" value="1"/>
</dbReference>
<keyword evidence="4" id="KW-0238">DNA-binding</keyword>
<dbReference type="KEGG" id="vte:BHY08_03040"/>
<dbReference type="InterPro" id="IPR013249">
    <property type="entry name" value="RNA_pol_sigma70_r4_t2"/>
</dbReference>
<feature type="domain" description="RNA polymerase sigma factor 70 region 4 type 2" evidence="7">
    <location>
        <begin position="118"/>
        <end position="170"/>
    </location>
</feature>
<keyword evidence="5" id="KW-0804">Transcription</keyword>
<evidence type="ECO:0000256" key="1">
    <source>
        <dbReference type="ARBA" id="ARBA00010641"/>
    </source>
</evidence>
<dbReference type="STRING" id="519472.BHY08_03040"/>
<sequence length="182" mass="21266">MTDEEYLTSLLNKDEEALSQLMDTYTKLLWAVGSKYLNHQQDMGIQDIEELVSDVFVRLWKNPKGFDPSKGTLKTYLCMMTRSMALNKLKQVAKDMTVELDDSITATLTKEESNMDWQAFYQAVMTLEKPMREIIIKRYFYEMKPKDIQEKTGYDSKLIDNKLYQGKKQLQKQFKELGGELG</sequence>
<dbReference type="GO" id="GO:0003677">
    <property type="term" value="F:DNA binding"/>
    <property type="evidence" value="ECO:0007669"/>
    <property type="project" value="UniProtKB-KW"/>
</dbReference>
<evidence type="ECO:0000256" key="2">
    <source>
        <dbReference type="ARBA" id="ARBA00023015"/>
    </source>
</evidence>
<organism evidence="8 9">
    <name type="scientific">Vagococcus teuberi</name>
    <dbReference type="NCBI Taxonomy" id="519472"/>
    <lineage>
        <taxon>Bacteria</taxon>
        <taxon>Bacillati</taxon>
        <taxon>Bacillota</taxon>
        <taxon>Bacilli</taxon>
        <taxon>Lactobacillales</taxon>
        <taxon>Enterococcaceae</taxon>
        <taxon>Vagococcus</taxon>
    </lineage>
</organism>
<keyword evidence="3" id="KW-0731">Sigma factor</keyword>
<dbReference type="Pfam" id="PF08281">
    <property type="entry name" value="Sigma70_r4_2"/>
    <property type="match status" value="1"/>
</dbReference>
<dbReference type="GO" id="GO:0006352">
    <property type="term" value="P:DNA-templated transcription initiation"/>
    <property type="evidence" value="ECO:0007669"/>
    <property type="project" value="InterPro"/>
</dbReference>
<feature type="domain" description="RNA polymerase sigma-70 region 2" evidence="6">
    <location>
        <begin position="21"/>
        <end position="91"/>
    </location>
</feature>
<accession>A0A1J0A4P2</accession>
<dbReference type="InterPro" id="IPR014284">
    <property type="entry name" value="RNA_pol_sigma-70_dom"/>
</dbReference>